<dbReference type="PANTHER" id="PTHR43708:SF3">
    <property type="entry name" value="OXIDOREDUCTASE"/>
    <property type="match status" value="1"/>
</dbReference>
<feature type="domain" description="GFO/IDH/MocA-like oxidoreductase" evidence="2">
    <location>
        <begin position="152"/>
        <end position="282"/>
    </location>
</feature>
<reference evidence="3 4" key="1">
    <citation type="submission" date="2017-03" db="EMBL/GenBank/DDBJ databases">
        <authorList>
            <person name="Afonso C.L."/>
            <person name="Miller P.J."/>
            <person name="Scott M.A."/>
            <person name="Spackman E."/>
            <person name="Goraichik I."/>
            <person name="Dimitrov K.M."/>
            <person name="Suarez D.L."/>
            <person name="Swayne D.E."/>
        </authorList>
    </citation>
    <scope>NUCLEOTIDE SEQUENCE [LARGE SCALE GENOMIC DNA]</scope>
    <source>
        <strain evidence="3 4">CECT 7023</strain>
    </source>
</reference>
<dbReference type="SUPFAM" id="SSF51735">
    <property type="entry name" value="NAD(P)-binding Rossmann-fold domains"/>
    <property type="match status" value="1"/>
</dbReference>
<dbReference type="EC" id="1.1.1.292" evidence="3"/>
<dbReference type="Pfam" id="PF01408">
    <property type="entry name" value="GFO_IDH_MocA"/>
    <property type="match status" value="1"/>
</dbReference>
<evidence type="ECO:0000259" key="1">
    <source>
        <dbReference type="Pfam" id="PF01408"/>
    </source>
</evidence>
<sequence>MEAAEYPKASRRLRLGIVGGGRGALVGQWHWTGVRLSNRWDLVAGALSANPETAVASGRDWLLAEDRIYTDYREMARAEAARPDGIEAVAICTPNWSHRPIAEAFMDAGIDIICDKPIAMTPEDCEALAAKQAETGLVFAVTHPYTYHPMARQAREMVAAGAIGEVRQALVEYVQEGATEPPDPNSKPMAWRRDPDKIGRASATGDIGTHALHMIEFVTHLEVARLRADFHVCGAPQDMEDTAFLSLAFDNGAPGSMWVTQAAPGNYCGLRFRVFGTKGGLEWDQESPETLRYTPYREPEQIIVRGHGAGMLPAAERMVLLPRGHGETLSDAWGNLYTEIAIAVEARRSGQTLPEGLLALPGLPDGARGVRFIHAAADSHEAGGAWTDLT</sequence>
<dbReference type="PANTHER" id="PTHR43708">
    <property type="entry name" value="CONSERVED EXPRESSED OXIDOREDUCTASE (EUROFUNG)"/>
    <property type="match status" value="1"/>
</dbReference>
<organism evidence="3 4">
    <name type="scientific">Roseisalinus antarcticus</name>
    <dbReference type="NCBI Taxonomy" id="254357"/>
    <lineage>
        <taxon>Bacteria</taxon>
        <taxon>Pseudomonadati</taxon>
        <taxon>Pseudomonadota</taxon>
        <taxon>Alphaproteobacteria</taxon>
        <taxon>Rhodobacterales</taxon>
        <taxon>Roseobacteraceae</taxon>
        <taxon>Roseisalinus</taxon>
    </lineage>
</organism>
<dbReference type="SUPFAM" id="SSF55347">
    <property type="entry name" value="Glyceraldehyde-3-phosphate dehydrogenase-like, C-terminal domain"/>
    <property type="match status" value="1"/>
</dbReference>
<dbReference type="InterPro" id="IPR000683">
    <property type="entry name" value="Gfo/Idh/MocA-like_OxRdtase_N"/>
</dbReference>
<dbReference type="Gene3D" id="3.30.360.10">
    <property type="entry name" value="Dihydrodipicolinate Reductase, domain 2"/>
    <property type="match status" value="1"/>
</dbReference>
<proteinExistence type="predicted"/>
<dbReference type="InterPro" id="IPR051317">
    <property type="entry name" value="Gfo/Idh/MocA_oxidoreduct"/>
</dbReference>
<dbReference type="EMBL" id="FWFZ01000018">
    <property type="protein sequence ID" value="SLN65948.1"/>
    <property type="molecule type" value="Genomic_DNA"/>
</dbReference>
<dbReference type="GO" id="GO:0033712">
    <property type="term" value="F:1,5-anhydro-D-fructose reductase (1,5-anhydro-D-mannitol-forming) activity"/>
    <property type="evidence" value="ECO:0007669"/>
    <property type="project" value="UniProtKB-EC"/>
</dbReference>
<accession>A0A1Y5TKE5</accession>
<evidence type="ECO:0000259" key="2">
    <source>
        <dbReference type="Pfam" id="PF22725"/>
    </source>
</evidence>
<evidence type="ECO:0000313" key="3">
    <source>
        <dbReference type="EMBL" id="SLN65948.1"/>
    </source>
</evidence>
<dbReference type="Gene3D" id="3.40.50.720">
    <property type="entry name" value="NAD(P)-binding Rossmann-like Domain"/>
    <property type="match status" value="1"/>
</dbReference>
<gene>
    <name evidence="3" type="primary">afr_5</name>
    <name evidence="3" type="ORF">ROA7023_03112</name>
</gene>
<name>A0A1Y5TKE5_9RHOB</name>
<dbReference type="InterPro" id="IPR036291">
    <property type="entry name" value="NAD(P)-bd_dom_sf"/>
</dbReference>
<dbReference type="InterPro" id="IPR055170">
    <property type="entry name" value="GFO_IDH_MocA-like_dom"/>
</dbReference>
<dbReference type="RefSeq" id="WP_085879916.1">
    <property type="nucleotide sequence ID" value="NZ_FWFZ01000018.1"/>
</dbReference>
<dbReference type="Pfam" id="PF22725">
    <property type="entry name" value="GFO_IDH_MocA_C3"/>
    <property type="match status" value="1"/>
</dbReference>
<dbReference type="AlphaFoldDB" id="A0A1Y5TKE5"/>
<keyword evidence="4" id="KW-1185">Reference proteome</keyword>
<feature type="domain" description="Gfo/Idh/MocA-like oxidoreductase N-terminal" evidence="1">
    <location>
        <begin position="14"/>
        <end position="143"/>
    </location>
</feature>
<keyword evidence="3" id="KW-0560">Oxidoreductase</keyword>
<dbReference type="OrthoDB" id="9815825at2"/>
<protein>
    <submittedName>
        <fullName evidence="3">1,5-anhydro-D-fructose reductase</fullName>
        <ecNumber evidence="3">1.1.1.292</ecNumber>
    </submittedName>
</protein>
<evidence type="ECO:0000313" key="4">
    <source>
        <dbReference type="Proteomes" id="UP000193900"/>
    </source>
</evidence>
<dbReference type="Proteomes" id="UP000193900">
    <property type="component" value="Unassembled WGS sequence"/>
</dbReference>
<dbReference type="GO" id="GO:0000166">
    <property type="term" value="F:nucleotide binding"/>
    <property type="evidence" value="ECO:0007669"/>
    <property type="project" value="InterPro"/>
</dbReference>